<evidence type="ECO:0000256" key="1">
    <source>
        <dbReference type="SAM" id="MobiDB-lite"/>
    </source>
</evidence>
<reference evidence="2" key="1">
    <citation type="submission" date="2021-02" db="EMBL/GenBank/DDBJ databases">
        <authorList>
            <person name="Nowell W R."/>
        </authorList>
    </citation>
    <scope>NUCLEOTIDE SEQUENCE</scope>
</reference>
<protein>
    <submittedName>
        <fullName evidence="2">Uncharacterized protein</fullName>
    </submittedName>
</protein>
<evidence type="ECO:0000313" key="2">
    <source>
        <dbReference type="EMBL" id="CAF4410647.1"/>
    </source>
</evidence>
<feature type="compositionally biased region" description="Basic and acidic residues" evidence="1">
    <location>
        <begin position="57"/>
        <end position="67"/>
    </location>
</feature>
<gene>
    <name evidence="2" type="ORF">KXQ929_LOCUS51570</name>
</gene>
<dbReference type="AlphaFoldDB" id="A0A820PSD6"/>
<dbReference type="Proteomes" id="UP000663868">
    <property type="component" value="Unassembled WGS sequence"/>
</dbReference>
<feature type="region of interest" description="Disordered" evidence="1">
    <location>
        <begin position="1"/>
        <end position="77"/>
    </location>
</feature>
<organism evidence="2 3">
    <name type="scientific">Adineta steineri</name>
    <dbReference type="NCBI Taxonomy" id="433720"/>
    <lineage>
        <taxon>Eukaryota</taxon>
        <taxon>Metazoa</taxon>
        <taxon>Spiralia</taxon>
        <taxon>Gnathifera</taxon>
        <taxon>Rotifera</taxon>
        <taxon>Eurotatoria</taxon>
        <taxon>Bdelloidea</taxon>
        <taxon>Adinetida</taxon>
        <taxon>Adinetidae</taxon>
        <taxon>Adineta</taxon>
    </lineage>
</organism>
<feature type="non-terminal residue" evidence="2">
    <location>
        <position position="1"/>
    </location>
</feature>
<proteinExistence type="predicted"/>
<evidence type="ECO:0000313" key="3">
    <source>
        <dbReference type="Proteomes" id="UP000663868"/>
    </source>
</evidence>
<feature type="non-terminal residue" evidence="2">
    <location>
        <position position="120"/>
    </location>
</feature>
<dbReference type="EMBL" id="CAJOBB010025728">
    <property type="protein sequence ID" value="CAF4410647.1"/>
    <property type="molecule type" value="Genomic_DNA"/>
</dbReference>
<feature type="compositionally biased region" description="Acidic residues" evidence="1">
    <location>
        <begin position="36"/>
        <end position="56"/>
    </location>
</feature>
<sequence>RQSDAEAKLAELHGELEKLNKITKEQKITKEKQIESDDDEEDSGAEDKSIDEEDEMKVDNNQEKENPSNEDQSLQDTLDRVKIEEQIMRIEEIVTLFKDGLRFMDLIEQANRHVVNLFNS</sequence>
<name>A0A820PSD6_9BILA</name>
<accession>A0A820PSD6</accession>
<feature type="compositionally biased region" description="Basic and acidic residues" evidence="1">
    <location>
        <begin position="1"/>
        <end position="35"/>
    </location>
</feature>
<comment type="caution">
    <text evidence="2">The sequence shown here is derived from an EMBL/GenBank/DDBJ whole genome shotgun (WGS) entry which is preliminary data.</text>
</comment>